<comment type="caution">
    <text evidence="4">The sequence shown here is derived from an EMBL/GenBank/DDBJ whole genome shotgun (WGS) entry which is preliminary data.</text>
</comment>
<dbReference type="AlphaFoldDB" id="A0A494XFL9"/>
<keyword evidence="2" id="KW-0012">Acyltransferase</keyword>
<gene>
    <name evidence="4" type="ORF">D7S89_16505</name>
</gene>
<dbReference type="SUPFAM" id="SSF55729">
    <property type="entry name" value="Acyl-CoA N-acyltransferases (Nat)"/>
    <property type="match status" value="1"/>
</dbReference>
<dbReference type="EMBL" id="RBZV01000006">
    <property type="protein sequence ID" value="RKP46949.1"/>
    <property type="molecule type" value="Genomic_DNA"/>
</dbReference>
<dbReference type="PANTHER" id="PTHR43877">
    <property type="entry name" value="AMINOALKYLPHOSPHONATE N-ACETYLTRANSFERASE-RELATED-RELATED"/>
    <property type="match status" value="1"/>
</dbReference>
<evidence type="ECO:0000256" key="2">
    <source>
        <dbReference type="ARBA" id="ARBA00023315"/>
    </source>
</evidence>
<sequence length="178" mass="19707">MPIHSSAASIEIRQATAIDARAIAEIHVVSWQAAYAGIMPAQFLAGLSIEKRVLAWRNALAAGRVQVALASVDKELAGWTAYGQCRDADKDAIWGEIEAIYLHPSRYGQGIGTSLIEHACCSLREMGYTQASLWVLTNNWRARTFYERTGFVTDEQLKTVEIGGSLLHEIRYRRGLAK</sequence>
<protein>
    <submittedName>
        <fullName evidence="4">GNAT family N-acetyltransferase</fullName>
    </submittedName>
</protein>
<dbReference type="InterPro" id="IPR050832">
    <property type="entry name" value="Bact_Acetyltransf"/>
</dbReference>
<evidence type="ECO:0000313" key="4">
    <source>
        <dbReference type="EMBL" id="RKP46949.1"/>
    </source>
</evidence>
<reference evidence="4 5" key="1">
    <citation type="submission" date="2018-10" db="EMBL/GenBank/DDBJ databases">
        <title>Paraburkholderia sp. 7MK8-2, isolated from soil.</title>
        <authorList>
            <person name="Gao Z.-H."/>
            <person name="Qiu L.-H."/>
        </authorList>
    </citation>
    <scope>NUCLEOTIDE SEQUENCE [LARGE SCALE GENOMIC DNA]</scope>
    <source>
        <strain evidence="4 5">7MK8-2</strain>
    </source>
</reference>
<dbReference type="Proteomes" id="UP000280434">
    <property type="component" value="Unassembled WGS sequence"/>
</dbReference>
<dbReference type="Pfam" id="PF00583">
    <property type="entry name" value="Acetyltransf_1"/>
    <property type="match status" value="1"/>
</dbReference>
<feature type="domain" description="N-acetyltransferase" evidence="3">
    <location>
        <begin position="10"/>
        <end position="173"/>
    </location>
</feature>
<accession>A0A494XFL9</accession>
<evidence type="ECO:0000256" key="1">
    <source>
        <dbReference type="ARBA" id="ARBA00022679"/>
    </source>
</evidence>
<dbReference type="PROSITE" id="PS51186">
    <property type="entry name" value="GNAT"/>
    <property type="match status" value="1"/>
</dbReference>
<dbReference type="InterPro" id="IPR000182">
    <property type="entry name" value="GNAT_dom"/>
</dbReference>
<dbReference type="Gene3D" id="3.40.630.30">
    <property type="match status" value="1"/>
</dbReference>
<proteinExistence type="predicted"/>
<keyword evidence="1 4" id="KW-0808">Transferase</keyword>
<dbReference type="CDD" id="cd04301">
    <property type="entry name" value="NAT_SF"/>
    <property type="match status" value="1"/>
</dbReference>
<dbReference type="InterPro" id="IPR016181">
    <property type="entry name" value="Acyl_CoA_acyltransferase"/>
</dbReference>
<name>A0A494XFL9_9BURK</name>
<dbReference type="RefSeq" id="WP_121278871.1">
    <property type="nucleotide sequence ID" value="NZ_RBZV01000006.1"/>
</dbReference>
<keyword evidence="5" id="KW-1185">Reference proteome</keyword>
<dbReference type="GO" id="GO:0016747">
    <property type="term" value="F:acyltransferase activity, transferring groups other than amino-acyl groups"/>
    <property type="evidence" value="ECO:0007669"/>
    <property type="project" value="InterPro"/>
</dbReference>
<evidence type="ECO:0000313" key="5">
    <source>
        <dbReference type="Proteomes" id="UP000280434"/>
    </source>
</evidence>
<evidence type="ECO:0000259" key="3">
    <source>
        <dbReference type="PROSITE" id="PS51186"/>
    </source>
</evidence>
<organism evidence="4 5">
    <name type="scientific">Trinickia fusca</name>
    <dbReference type="NCBI Taxonomy" id="2419777"/>
    <lineage>
        <taxon>Bacteria</taxon>
        <taxon>Pseudomonadati</taxon>
        <taxon>Pseudomonadota</taxon>
        <taxon>Betaproteobacteria</taxon>
        <taxon>Burkholderiales</taxon>
        <taxon>Burkholderiaceae</taxon>
        <taxon>Trinickia</taxon>
    </lineage>
</organism>
<dbReference type="OrthoDB" id="8595358at2"/>